<dbReference type="Proteomes" id="UP000054560">
    <property type="component" value="Unassembled WGS sequence"/>
</dbReference>
<proteinExistence type="predicted"/>
<dbReference type="GeneID" id="25915857"/>
<accession>A0A0L0F7K3</accession>
<keyword evidence="2" id="KW-1185">Reference proteome</keyword>
<gene>
    <name evidence="1" type="ORF">SARC_15353</name>
</gene>
<dbReference type="RefSeq" id="XP_014146000.1">
    <property type="nucleotide sequence ID" value="XM_014290525.1"/>
</dbReference>
<reference evidence="1 2" key="1">
    <citation type="submission" date="2011-02" db="EMBL/GenBank/DDBJ databases">
        <title>The Genome Sequence of Sphaeroforma arctica JP610.</title>
        <authorList>
            <consortium name="The Broad Institute Genome Sequencing Platform"/>
            <person name="Russ C."/>
            <person name="Cuomo C."/>
            <person name="Young S.K."/>
            <person name="Zeng Q."/>
            <person name="Gargeya S."/>
            <person name="Alvarado L."/>
            <person name="Berlin A."/>
            <person name="Chapman S.B."/>
            <person name="Chen Z."/>
            <person name="Freedman E."/>
            <person name="Gellesch M."/>
            <person name="Goldberg J."/>
            <person name="Griggs A."/>
            <person name="Gujja S."/>
            <person name="Heilman E."/>
            <person name="Heiman D."/>
            <person name="Howarth C."/>
            <person name="Mehta T."/>
            <person name="Neiman D."/>
            <person name="Pearson M."/>
            <person name="Roberts A."/>
            <person name="Saif S."/>
            <person name="Shea T."/>
            <person name="Shenoy N."/>
            <person name="Sisk P."/>
            <person name="Stolte C."/>
            <person name="Sykes S."/>
            <person name="White J."/>
            <person name="Yandava C."/>
            <person name="Burger G."/>
            <person name="Gray M.W."/>
            <person name="Holland P.W.H."/>
            <person name="King N."/>
            <person name="Lang F.B.F."/>
            <person name="Roger A.J."/>
            <person name="Ruiz-Trillo I."/>
            <person name="Haas B."/>
            <person name="Nusbaum C."/>
            <person name="Birren B."/>
        </authorList>
    </citation>
    <scope>NUCLEOTIDE SEQUENCE [LARGE SCALE GENOMIC DNA]</scope>
    <source>
        <strain evidence="1 2">JP610</strain>
    </source>
</reference>
<evidence type="ECO:0000313" key="2">
    <source>
        <dbReference type="Proteomes" id="UP000054560"/>
    </source>
</evidence>
<feature type="non-terminal residue" evidence="1">
    <location>
        <position position="1"/>
    </location>
</feature>
<dbReference type="AlphaFoldDB" id="A0A0L0F7K3"/>
<protein>
    <submittedName>
        <fullName evidence="1">Uncharacterized protein</fullName>
    </submittedName>
</protein>
<dbReference type="EMBL" id="KQ247585">
    <property type="protein sequence ID" value="KNC72098.1"/>
    <property type="molecule type" value="Genomic_DNA"/>
</dbReference>
<organism evidence="1 2">
    <name type="scientific">Sphaeroforma arctica JP610</name>
    <dbReference type="NCBI Taxonomy" id="667725"/>
    <lineage>
        <taxon>Eukaryota</taxon>
        <taxon>Ichthyosporea</taxon>
        <taxon>Ichthyophonida</taxon>
        <taxon>Sphaeroforma</taxon>
    </lineage>
</organism>
<name>A0A0L0F7K3_9EUKA</name>
<evidence type="ECO:0000313" key="1">
    <source>
        <dbReference type="EMBL" id="KNC72098.1"/>
    </source>
</evidence>
<sequence length="148" mass="16086">TKIETELTNVRIQNKKNIESEAKRHTHAVVSDVRRQLAALTVPCPSHDLKEFRVNITVAAITHFDTALKVRRNICPNFGFGDTSLMCDWERVGVCVWRGLGCETGLGVAVVCGGCVLVMGSVGETFGLHCCCDYLDIAIPIDVAGVLV</sequence>